<protein>
    <submittedName>
        <fullName evidence="2">Uncharacterized protein</fullName>
    </submittedName>
</protein>
<feature type="region of interest" description="Disordered" evidence="1">
    <location>
        <begin position="1"/>
        <end position="28"/>
    </location>
</feature>
<feature type="region of interest" description="Disordered" evidence="1">
    <location>
        <begin position="907"/>
        <end position="936"/>
    </location>
</feature>
<accession>A0A812WP83</accession>
<gene>
    <name evidence="2" type="ORF">SNEC2469_LOCUS19605</name>
</gene>
<feature type="compositionally biased region" description="Acidic residues" evidence="1">
    <location>
        <begin position="332"/>
        <end position="341"/>
    </location>
</feature>
<keyword evidence="3" id="KW-1185">Reference proteome</keyword>
<name>A0A812WP83_9DINO</name>
<reference evidence="2" key="1">
    <citation type="submission" date="2021-02" db="EMBL/GenBank/DDBJ databases">
        <authorList>
            <person name="Dougan E. K."/>
            <person name="Rhodes N."/>
            <person name="Thang M."/>
            <person name="Chan C."/>
        </authorList>
    </citation>
    <scope>NUCLEOTIDE SEQUENCE</scope>
</reference>
<organism evidence="2 3">
    <name type="scientific">Symbiodinium necroappetens</name>
    <dbReference type="NCBI Taxonomy" id="1628268"/>
    <lineage>
        <taxon>Eukaryota</taxon>
        <taxon>Sar</taxon>
        <taxon>Alveolata</taxon>
        <taxon>Dinophyceae</taxon>
        <taxon>Suessiales</taxon>
        <taxon>Symbiodiniaceae</taxon>
        <taxon>Symbiodinium</taxon>
    </lineage>
</organism>
<dbReference type="Proteomes" id="UP000601435">
    <property type="component" value="Unassembled WGS sequence"/>
</dbReference>
<sequence length="1356" mass="153086">MPRNSGPRKPTLKQLAKQKAKDEKTRLRNEASFASAVQNSKSTILDVDLRFINDTLNNNPTWISPLAGLIRSGSLNGLLKDVARKDETGGLRWKGKAHKWGQLPVEMCVLMLQNCGVELTQDISEDEDVVRVLFESQFWVAAGTPLPNRSDIRFQSTLAKLAKARLDEVKRNYVAALNSTDSLTCDTSRYEIWSLDSPSNVLTCHCFGRTSRGGLAQDFVVGKSKLTCELPVLPEKREWQLSNKFAVDCIVSDGRTNSLFHFECASFFPGLPDFKKKWEYQLSDGDSTEKLQEEVQSHFLQSSYSQKKQEEHLAAQTRKRKATSQDIPAGNEDQDASDMDMEQSTGGMTDQADVAGPLDTVRPGCTEFATSTFAMLALLHHWQQGTRKDAKWNKPLTDVSNVAGQLLQSMASLFLTEEQSFTFWWDDRRLTLTFAGGSLDVETVTKEWTSLEKTLSKDRSGFLQVLEDVSYDCTRRTIGEKRKEGSLRLKCHMLEALAQAVDSSDNTHSCWSSLNLKQIMQLRSAAGYRKSSSSFRQDVAVSSNATRRTLTATLQGHAFSVVDTPQDDEEKKIKKMVSNDAHRLARMERYAYVQHGKSQFQSTDILCVVADAVHVGSEDWLNVMLYNHTTDKVWVCPPQAGLQPEVFGFLLVMSRYAVQQDSTLTREQWQAMWSKSGNKFFGQEHFVVEGDRPEELERQATLTWMQDMNHALQAVGWTFGKCQHQAPQDEITTDKPQRRRAPIMVLCTDQEATQLAASHNDVALALSGAGLLKFSTWCISLYNLRYGPWQKGSWAKKIQRAADHMKENMDSSDPILLLFFPDILSDMGLSPLDNNTEEARRTFLQTLPEKDCIRIKGTKASKSRFNSLTTAHAALDKEWSVLALVLTVVCLEHKWTVSTKDLFSPDNNMARASDPHGGSKTSARKEAKEGMDTERQGSANSLHMMTKFMISQDNKTTARLMFQVLQPEELRCSLMLKQLRSKNMTLEYYAGWAHWSWISTAKDHLRTWSDLEALSRLGLDLTVARSLPADEPELLWQDTLAEQMTRLTHQVLRLRAGAQLYHTGGFGATAGLVHGNDAFRRSSLGFFKEIDSCIKDTVTGGSRMAKKLLEGHFSQGQVCQYILAELSAQRFQHISDDLQHVLTNIWSGLLNTKIIEDCNKVQREAEQRHRSSKDLGRLDGWKAVTQAKVIAMYERVEAQTRELCHTPTSFDPNSLFTKTAEKKVLQRARRSTSSVSSQVSASEVAEAQLLGDVTKRRDWVSHNHVEEQEVLAAFSLLMKAWRAKRWALCEDGWCSGLLPEGHVVVVSDNPLYIVRTYRLAALAWPGKIIKDKDHEFFQFHMDVPSLYWLHSTSVEM</sequence>
<evidence type="ECO:0000313" key="3">
    <source>
        <dbReference type="Proteomes" id="UP000601435"/>
    </source>
</evidence>
<dbReference type="OrthoDB" id="411738at2759"/>
<feature type="region of interest" description="Disordered" evidence="1">
    <location>
        <begin position="300"/>
        <end position="347"/>
    </location>
</feature>
<dbReference type="EMBL" id="CAJNJA010033599">
    <property type="protein sequence ID" value="CAE7681654.1"/>
    <property type="molecule type" value="Genomic_DNA"/>
</dbReference>
<comment type="caution">
    <text evidence="2">The sequence shown here is derived from an EMBL/GenBank/DDBJ whole genome shotgun (WGS) entry which is preliminary data.</text>
</comment>
<proteinExistence type="predicted"/>
<feature type="compositionally biased region" description="Basic and acidic residues" evidence="1">
    <location>
        <begin position="19"/>
        <end position="28"/>
    </location>
</feature>
<evidence type="ECO:0000256" key="1">
    <source>
        <dbReference type="SAM" id="MobiDB-lite"/>
    </source>
</evidence>
<feature type="non-terminal residue" evidence="2">
    <location>
        <position position="1356"/>
    </location>
</feature>
<evidence type="ECO:0000313" key="2">
    <source>
        <dbReference type="EMBL" id="CAE7681654.1"/>
    </source>
</evidence>
<feature type="compositionally biased region" description="Basic and acidic residues" evidence="1">
    <location>
        <begin position="923"/>
        <end position="935"/>
    </location>
</feature>